<accession>A0A1L7WHX7</accession>
<gene>
    <name evidence="2" type="ORF">PAC_02248</name>
</gene>
<evidence type="ECO:0000313" key="3">
    <source>
        <dbReference type="Proteomes" id="UP000184330"/>
    </source>
</evidence>
<dbReference type="AlphaFoldDB" id="A0A1L7WHX7"/>
<proteinExistence type="predicted"/>
<evidence type="ECO:0000313" key="2">
    <source>
        <dbReference type="EMBL" id="CZR52371.1"/>
    </source>
</evidence>
<name>A0A1L7WHX7_9HELO</name>
<reference evidence="2 3" key="1">
    <citation type="submission" date="2016-03" db="EMBL/GenBank/DDBJ databases">
        <authorList>
            <person name="Ploux O."/>
        </authorList>
    </citation>
    <scope>NUCLEOTIDE SEQUENCE [LARGE SCALE GENOMIC DNA]</scope>
    <source>
        <strain evidence="2 3">UAMH 11012</strain>
    </source>
</reference>
<protein>
    <submittedName>
        <fullName evidence="2">Uncharacterized protein</fullName>
    </submittedName>
</protein>
<sequence>MASPSKMAYTMILKALALLMTFIPLMMVSGLSVQIGDSAVTADYAMGGAIVFKGRIQDVEVELSGTVQEMYAEFAKMYSDVVANATAAHKNLDTRNSNVSSKDHYCCPIGGQPNWQGADAGRIDQGITYLDNFQGVCNTGGGPGNWRENLSPRNFLPSIY</sequence>
<feature type="chain" id="PRO_5012905493" evidence="1">
    <location>
        <begin position="31"/>
        <end position="160"/>
    </location>
</feature>
<feature type="signal peptide" evidence="1">
    <location>
        <begin position="1"/>
        <end position="30"/>
    </location>
</feature>
<evidence type="ECO:0000256" key="1">
    <source>
        <dbReference type="SAM" id="SignalP"/>
    </source>
</evidence>
<dbReference type="EMBL" id="FJOG01000002">
    <property type="protein sequence ID" value="CZR52371.1"/>
    <property type="molecule type" value="Genomic_DNA"/>
</dbReference>
<keyword evidence="3" id="KW-1185">Reference proteome</keyword>
<dbReference type="Proteomes" id="UP000184330">
    <property type="component" value="Unassembled WGS sequence"/>
</dbReference>
<keyword evidence="1" id="KW-0732">Signal</keyword>
<dbReference type="OrthoDB" id="3552888at2759"/>
<organism evidence="2 3">
    <name type="scientific">Phialocephala subalpina</name>
    <dbReference type="NCBI Taxonomy" id="576137"/>
    <lineage>
        <taxon>Eukaryota</taxon>
        <taxon>Fungi</taxon>
        <taxon>Dikarya</taxon>
        <taxon>Ascomycota</taxon>
        <taxon>Pezizomycotina</taxon>
        <taxon>Leotiomycetes</taxon>
        <taxon>Helotiales</taxon>
        <taxon>Mollisiaceae</taxon>
        <taxon>Phialocephala</taxon>
        <taxon>Phialocephala fortinii species complex</taxon>
    </lineage>
</organism>